<dbReference type="InterPro" id="IPR036388">
    <property type="entry name" value="WH-like_DNA-bd_sf"/>
</dbReference>
<dbReference type="InterPro" id="IPR036390">
    <property type="entry name" value="WH_DNA-bd_sf"/>
</dbReference>
<evidence type="ECO:0000313" key="7">
    <source>
        <dbReference type="Proteomes" id="UP000450000"/>
    </source>
</evidence>
<evidence type="ECO:0000259" key="5">
    <source>
        <dbReference type="PROSITE" id="PS50931"/>
    </source>
</evidence>
<dbReference type="Proteomes" id="UP000450000">
    <property type="component" value="Unassembled WGS sequence"/>
</dbReference>
<dbReference type="RefSeq" id="WP_153461784.1">
    <property type="nucleotide sequence ID" value="NZ_WBOF01000001.1"/>
</dbReference>
<feature type="domain" description="HTH lysR-type" evidence="5">
    <location>
        <begin position="5"/>
        <end position="62"/>
    </location>
</feature>
<dbReference type="OrthoDB" id="3181812at2"/>
<protein>
    <submittedName>
        <fullName evidence="6">LysR family transcriptional regulator</fullName>
    </submittedName>
</protein>
<keyword evidence="3" id="KW-0238">DNA-binding</keyword>
<dbReference type="SUPFAM" id="SSF46785">
    <property type="entry name" value="Winged helix' DNA-binding domain"/>
    <property type="match status" value="1"/>
</dbReference>
<reference evidence="6 7" key="1">
    <citation type="submission" date="2019-09" db="EMBL/GenBank/DDBJ databases">
        <title>Genome Sequences of Streptomyces kaniharaensis ATCC 21070.</title>
        <authorList>
            <person name="Zhu W."/>
            <person name="De Crecy-Lagard V."/>
            <person name="Richards N.G."/>
        </authorList>
    </citation>
    <scope>NUCLEOTIDE SEQUENCE [LARGE SCALE GENOMIC DNA]</scope>
    <source>
        <strain evidence="6 7">SF-557</strain>
    </source>
</reference>
<name>A0A6N7KT12_9ACTN</name>
<comment type="similarity">
    <text evidence="1">Belongs to the LysR transcriptional regulatory family.</text>
</comment>
<dbReference type="AlphaFoldDB" id="A0A6N7KT12"/>
<evidence type="ECO:0000256" key="3">
    <source>
        <dbReference type="ARBA" id="ARBA00023125"/>
    </source>
</evidence>
<dbReference type="EMBL" id="WBOF01000001">
    <property type="protein sequence ID" value="MQS13477.1"/>
    <property type="molecule type" value="Genomic_DNA"/>
</dbReference>
<evidence type="ECO:0000256" key="1">
    <source>
        <dbReference type="ARBA" id="ARBA00009437"/>
    </source>
</evidence>
<dbReference type="Pfam" id="PF00126">
    <property type="entry name" value="HTH_1"/>
    <property type="match status" value="1"/>
</dbReference>
<sequence>MSRDLHPRLLRGFVATAETLHFGRAAGQLHVAQQALSRDIRTLERLLGDALFTRTTRSVELTPAGLRLLPQARQLLALHDEIVAGTAERPLLLDLNSDVTGPDLTADRVLARARAARPEGELLARFHGGLAAAAAELLAHRLDVSFGRFAGLTAELRGQLAQRPVRLERISVMMADTHPLAGRPALRLADLAGHPVDICAGNPATTEWADLGARLLREHGLTAAAPYVPPVGVDETARYLARHRDPMLTTVGGPHIPGAVNVPLVEPVPLSLVSLVHRPGMRHPGLAALAAAAAELGAAEGWLSRPPGSWLPAADAALLPG</sequence>
<dbReference type="FunFam" id="1.10.10.10:FF:000001">
    <property type="entry name" value="LysR family transcriptional regulator"/>
    <property type="match status" value="1"/>
</dbReference>
<dbReference type="Gene3D" id="1.10.10.10">
    <property type="entry name" value="Winged helix-like DNA-binding domain superfamily/Winged helix DNA-binding domain"/>
    <property type="match status" value="1"/>
</dbReference>
<dbReference type="GO" id="GO:0032993">
    <property type="term" value="C:protein-DNA complex"/>
    <property type="evidence" value="ECO:0007669"/>
    <property type="project" value="TreeGrafter"/>
</dbReference>
<dbReference type="GO" id="GO:0003677">
    <property type="term" value="F:DNA binding"/>
    <property type="evidence" value="ECO:0007669"/>
    <property type="project" value="UniProtKB-KW"/>
</dbReference>
<evidence type="ECO:0000256" key="4">
    <source>
        <dbReference type="ARBA" id="ARBA00023163"/>
    </source>
</evidence>
<dbReference type="PRINTS" id="PR00039">
    <property type="entry name" value="HTHLYSR"/>
</dbReference>
<gene>
    <name evidence="6" type="ORF">F7Q99_14670</name>
</gene>
<dbReference type="Gene3D" id="3.40.190.10">
    <property type="entry name" value="Periplasmic binding protein-like II"/>
    <property type="match status" value="2"/>
</dbReference>
<evidence type="ECO:0000256" key="2">
    <source>
        <dbReference type="ARBA" id="ARBA00023015"/>
    </source>
</evidence>
<keyword evidence="4" id="KW-0804">Transcription</keyword>
<organism evidence="6 7">
    <name type="scientific">Streptomyces kaniharaensis</name>
    <dbReference type="NCBI Taxonomy" id="212423"/>
    <lineage>
        <taxon>Bacteria</taxon>
        <taxon>Bacillati</taxon>
        <taxon>Actinomycetota</taxon>
        <taxon>Actinomycetes</taxon>
        <taxon>Kitasatosporales</taxon>
        <taxon>Streptomycetaceae</taxon>
        <taxon>Streptomyces</taxon>
    </lineage>
</organism>
<dbReference type="GO" id="GO:0003700">
    <property type="term" value="F:DNA-binding transcription factor activity"/>
    <property type="evidence" value="ECO:0007669"/>
    <property type="project" value="InterPro"/>
</dbReference>
<dbReference type="SUPFAM" id="SSF53850">
    <property type="entry name" value="Periplasmic binding protein-like II"/>
    <property type="match status" value="1"/>
</dbReference>
<dbReference type="PANTHER" id="PTHR30346:SF0">
    <property type="entry name" value="HCA OPERON TRANSCRIPTIONAL ACTIVATOR HCAR"/>
    <property type="match status" value="1"/>
</dbReference>
<proteinExistence type="inferred from homology"/>
<keyword evidence="2" id="KW-0805">Transcription regulation</keyword>
<comment type="caution">
    <text evidence="6">The sequence shown here is derived from an EMBL/GenBank/DDBJ whole genome shotgun (WGS) entry which is preliminary data.</text>
</comment>
<dbReference type="PROSITE" id="PS50931">
    <property type="entry name" value="HTH_LYSR"/>
    <property type="match status" value="1"/>
</dbReference>
<keyword evidence="7" id="KW-1185">Reference proteome</keyword>
<dbReference type="InterPro" id="IPR000847">
    <property type="entry name" value="LysR_HTH_N"/>
</dbReference>
<dbReference type="PANTHER" id="PTHR30346">
    <property type="entry name" value="TRANSCRIPTIONAL DUAL REGULATOR HCAR-RELATED"/>
    <property type="match status" value="1"/>
</dbReference>
<accession>A0A6N7KT12</accession>
<evidence type="ECO:0000313" key="6">
    <source>
        <dbReference type="EMBL" id="MQS13477.1"/>
    </source>
</evidence>